<dbReference type="InterPro" id="IPR037207">
    <property type="entry name" value="Nuop51_4Fe4S-bd_sf"/>
</dbReference>
<evidence type="ECO:0000313" key="4">
    <source>
        <dbReference type="Proteomes" id="UP001204320"/>
    </source>
</evidence>
<keyword evidence="4" id="KW-1185">Reference proteome</keyword>
<evidence type="ECO:0000256" key="1">
    <source>
        <dbReference type="SAM" id="MobiDB-lite"/>
    </source>
</evidence>
<sequence>MAQSVLIKDTTREEREEIVRRGLSFCGDGSCEQCSGCSMGVGSIDAMYQPYIDGKLELAEVNMLHAATTFTLGGGRSASAASTEPSASASSAETSKE</sequence>
<comment type="caution">
    <text evidence="3">The sequence shown here is derived from an EMBL/GenBank/DDBJ whole genome shotgun (WGS) entry which is preliminary data.</text>
</comment>
<gene>
    <name evidence="3" type="ORF">NVS32_01125</name>
</gene>
<reference evidence="3 4" key="1">
    <citation type="submission" date="2022-08" db="EMBL/GenBank/DDBJ databases">
        <title>Tractidigestivibacter montrealensis type strain KD21.</title>
        <authorList>
            <person name="Diop K."/>
            <person name="Richard C."/>
            <person name="Routy B."/>
        </authorList>
    </citation>
    <scope>NUCLEOTIDE SEQUENCE [LARGE SCALE GENOMIC DNA]</scope>
    <source>
        <strain evidence="3 4">KD21</strain>
    </source>
</reference>
<name>A0ABT1Z5S1_9ACTN</name>
<dbReference type="Pfam" id="PF10589">
    <property type="entry name" value="NADH_4Fe-4S"/>
    <property type="match status" value="1"/>
</dbReference>
<dbReference type="Proteomes" id="UP001204320">
    <property type="component" value="Unassembled WGS sequence"/>
</dbReference>
<protein>
    <recommendedName>
        <fullName evidence="2">NADH-ubiquinone oxidoreductase 51kDa subunit iron-sulphur binding domain-containing protein</fullName>
    </recommendedName>
</protein>
<dbReference type="SUPFAM" id="SSF140490">
    <property type="entry name" value="Nqo1C-terminal domain-like"/>
    <property type="match status" value="1"/>
</dbReference>
<organism evidence="3 4">
    <name type="scientific">Tractidigestivibacter montrealensis</name>
    <dbReference type="NCBI Taxonomy" id="2972466"/>
    <lineage>
        <taxon>Bacteria</taxon>
        <taxon>Bacillati</taxon>
        <taxon>Actinomycetota</taxon>
        <taxon>Coriobacteriia</taxon>
        <taxon>Coriobacteriales</taxon>
        <taxon>Atopobiaceae</taxon>
        <taxon>Tractidigestivibacter</taxon>
    </lineage>
</organism>
<proteinExistence type="predicted"/>
<feature type="region of interest" description="Disordered" evidence="1">
    <location>
        <begin position="73"/>
        <end position="97"/>
    </location>
</feature>
<feature type="domain" description="NADH-ubiquinone oxidoreductase 51kDa subunit iron-sulphur binding" evidence="2">
    <location>
        <begin position="18"/>
        <end position="67"/>
    </location>
</feature>
<dbReference type="InterPro" id="IPR019575">
    <property type="entry name" value="Nuop51_4Fe4S-bd"/>
</dbReference>
<evidence type="ECO:0000313" key="3">
    <source>
        <dbReference type="EMBL" id="MCR9035563.1"/>
    </source>
</evidence>
<feature type="compositionally biased region" description="Low complexity" evidence="1">
    <location>
        <begin position="77"/>
        <end position="97"/>
    </location>
</feature>
<dbReference type="RefSeq" id="WP_258498388.1">
    <property type="nucleotide sequence ID" value="NZ_JANSKA010000001.1"/>
</dbReference>
<dbReference type="EMBL" id="JANSKA010000001">
    <property type="protein sequence ID" value="MCR9035563.1"/>
    <property type="molecule type" value="Genomic_DNA"/>
</dbReference>
<evidence type="ECO:0000259" key="2">
    <source>
        <dbReference type="Pfam" id="PF10589"/>
    </source>
</evidence>
<accession>A0ABT1Z5S1</accession>